<evidence type="ECO:0008006" key="4">
    <source>
        <dbReference type="Google" id="ProtNLM"/>
    </source>
</evidence>
<dbReference type="AlphaFoldDB" id="A0A4Y5ZV10"/>
<protein>
    <recommendedName>
        <fullName evidence="4">Terminase</fullName>
    </recommendedName>
</protein>
<name>A0A4Y5ZV10_9ENTR</name>
<feature type="compositionally biased region" description="Polar residues" evidence="1">
    <location>
        <begin position="99"/>
        <end position="108"/>
    </location>
</feature>
<dbReference type="Proteomes" id="UP000318237">
    <property type="component" value="Chromosome"/>
</dbReference>
<evidence type="ECO:0000313" key="2">
    <source>
        <dbReference type="EMBL" id="QDE47248.1"/>
    </source>
</evidence>
<feature type="region of interest" description="Disordered" evidence="1">
    <location>
        <begin position="177"/>
        <end position="201"/>
    </location>
</feature>
<organism evidence="2 3">
    <name type="scientific">Enterobacter hormaechei</name>
    <dbReference type="NCBI Taxonomy" id="158836"/>
    <lineage>
        <taxon>Bacteria</taxon>
        <taxon>Pseudomonadati</taxon>
        <taxon>Pseudomonadota</taxon>
        <taxon>Gammaproteobacteria</taxon>
        <taxon>Enterobacterales</taxon>
        <taxon>Enterobacteriaceae</taxon>
        <taxon>Enterobacter</taxon>
        <taxon>Enterobacter cloacae complex</taxon>
    </lineage>
</organism>
<feature type="region of interest" description="Disordered" evidence="1">
    <location>
        <begin position="85"/>
        <end position="114"/>
    </location>
</feature>
<gene>
    <name evidence="2" type="ORF">EIN43_05615</name>
</gene>
<reference evidence="2 3" key="1">
    <citation type="submission" date="2019-06" db="EMBL/GenBank/DDBJ databases">
        <title>Whole genome sequencing of XDR Enterobacter.</title>
        <authorList>
            <person name="Gnana Soundari P."/>
            <person name="Vijayakumar R."/>
            <person name="Krishnan P."/>
        </authorList>
    </citation>
    <scope>NUCLEOTIDE SEQUENCE [LARGE SCALE GENOMIC DNA]</scope>
    <source>
        <strain evidence="2 3">C126</strain>
    </source>
</reference>
<evidence type="ECO:0000256" key="1">
    <source>
        <dbReference type="SAM" id="MobiDB-lite"/>
    </source>
</evidence>
<evidence type="ECO:0000313" key="3">
    <source>
        <dbReference type="Proteomes" id="UP000318237"/>
    </source>
</evidence>
<sequence>MAIELTTIERDAQTRNVDLELMLKNGADNAVRKAELAKLLDLINNEQTSEGNDYLAALYRYAKTNYKTGIVSRITLTSWTDKLNENDGVAPAPKAKRSASVQRKQNASPAPVADGGRWLSKAEAYFFDAVLASMSDSDIENCQLIAQARIAQEALAAIQEQAAKEVNPLMEQIKARRAALHASMSEAQNDTDEPQSAPEAE</sequence>
<accession>A0A4Y5ZV10</accession>
<dbReference type="EMBL" id="CP041054">
    <property type="protein sequence ID" value="QDE47248.1"/>
    <property type="molecule type" value="Genomic_DNA"/>
</dbReference>
<dbReference type="RefSeq" id="WP_045351126.1">
    <property type="nucleotide sequence ID" value="NZ_CBDIVB010000002.1"/>
</dbReference>
<proteinExistence type="predicted"/>